<sequence length="236" mass="25834">MSSPSALDAFLDKWRRRWPEWAVAETFVPAAQRARTVAWFALLQEFDDILNIAGDPLPADAKLAWWGEELRNWAMQRSRHPLGRVLEPVAAPWAQLAEALPGLLAARASAVDPGQAHAQLESFAQVAAAVECALFDATPVDAATRAVATQVLAQRLAEVGAAAVPLSLRSGDDAQARQQWAQALLQRWPRRVRGPRARRILSALARARIVRQATIPAPKPPTAMATLWRAWWAGLG</sequence>
<dbReference type="OrthoDB" id="5959054at2"/>
<proteinExistence type="predicted"/>
<comment type="caution">
    <text evidence="1">The sequence shown here is derived from an EMBL/GenBank/DDBJ whole genome shotgun (WGS) entry which is preliminary data.</text>
</comment>
<evidence type="ECO:0000313" key="2">
    <source>
        <dbReference type="Proteomes" id="UP000239898"/>
    </source>
</evidence>
<gene>
    <name evidence="1" type="ORF">XthCFBP4691_16665</name>
</gene>
<reference evidence="1 2" key="1">
    <citation type="submission" date="2016-08" db="EMBL/GenBank/DDBJ databases">
        <title>Evolution of the type three secretion system and type three effector repertoires in Xanthomonas.</title>
        <authorList>
            <person name="Merda D."/>
            <person name="Briand M."/>
            <person name="Bosis E."/>
            <person name="Rousseau C."/>
            <person name="Portier P."/>
            <person name="Jacques M.-A."/>
            <person name="Fischer-Le Saux M."/>
        </authorList>
    </citation>
    <scope>NUCLEOTIDE SEQUENCE [LARGE SCALE GENOMIC DNA]</scope>
    <source>
        <strain evidence="1 2">CFBP 4691</strain>
    </source>
</reference>
<name>A0A2S6ZBK3_9XANT</name>
<dbReference type="Proteomes" id="UP000239898">
    <property type="component" value="Unassembled WGS sequence"/>
</dbReference>
<protein>
    <submittedName>
        <fullName evidence="1">Phytoene/squalene synthase family protein</fullName>
    </submittedName>
</protein>
<accession>A0A2S6ZBK3</accession>
<dbReference type="EMBL" id="MIGX01000113">
    <property type="protein sequence ID" value="PPT83809.1"/>
    <property type="molecule type" value="Genomic_DNA"/>
</dbReference>
<dbReference type="Pfam" id="PF00494">
    <property type="entry name" value="SQS_PSY"/>
    <property type="match status" value="1"/>
</dbReference>
<keyword evidence="2" id="KW-1185">Reference proteome</keyword>
<dbReference type="RefSeq" id="WP_128421434.1">
    <property type="nucleotide sequence ID" value="NZ_CP049017.1"/>
</dbReference>
<organism evidence="1 2">
    <name type="scientific">Xanthomonas theicola</name>
    <dbReference type="NCBI Taxonomy" id="56464"/>
    <lineage>
        <taxon>Bacteria</taxon>
        <taxon>Pseudomonadati</taxon>
        <taxon>Pseudomonadota</taxon>
        <taxon>Gammaproteobacteria</taxon>
        <taxon>Lysobacterales</taxon>
        <taxon>Lysobacteraceae</taxon>
        <taxon>Xanthomonas</taxon>
    </lineage>
</organism>
<dbReference type="InterPro" id="IPR002060">
    <property type="entry name" value="Squ/phyt_synthse"/>
</dbReference>
<evidence type="ECO:0000313" key="1">
    <source>
        <dbReference type="EMBL" id="PPT83809.1"/>
    </source>
</evidence>
<dbReference type="AlphaFoldDB" id="A0A2S6ZBK3"/>